<organism evidence="1 2">
    <name type="scientific">Candidatus Nitrospira kreftii</name>
    <dbReference type="NCBI Taxonomy" id="2652173"/>
    <lineage>
        <taxon>Bacteria</taxon>
        <taxon>Pseudomonadati</taxon>
        <taxon>Nitrospirota</taxon>
        <taxon>Nitrospiria</taxon>
        <taxon>Nitrospirales</taxon>
        <taxon>Nitrospiraceae</taxon>
        <taxon>Nitrospira</taxon>
    </lineage>
</organism>
<evidence type="ECO:0000313" key="2">
    <source>
        <dbReference type="Proteomes" id="UP000593737"/>
    </source>
</evidence>
<gene>
    <name evidence="1" type="ORF">Nkreftii_002597</name>
</gene>
<name>A0A7S8FFE9_9BACT</name>
<dbReference type="EMBL" id="CP047423">
    <property type="protein sequence ID" value="QPD04823.1"/>
    <property type="molecule type" value="Genomic_DNA"/>
</dbReference>
<protein>
    <submittedName>
        <fullName evidence="1">Uncharacterized protein</fullName>
    </submittedName>
</protein>
<accession>A0A7S8FFE9</accession>
<sequence>MTKHDTRTDALLDDLLKGCASPEEILGEHGLLKGLTKRLVERALAAELTTYLGMRLMPACRRNQTMLGMAVVRRRSRPSKARSTWRCRAIGRARVNRPWSRNGIGGLRGLMIRCWLSMPMGPLHGK</sequence>
<reference evidence="1 2" key="1">
    <citation type="journal article" date="2020" name="ISME J.">
        <title>Enrichment and physiological characterization of a novel comammox Nitrospira indicates ammonium inhibition of complete nitrification.</title>
        <authorList>
            <person name="Sakoula D."/>
            <person name="Koch H."/>
            <person name="Frank J."/>
            <person name="Jetten M.S.M."/>
            <person name="van Kessel M.A.H.J."/>
            <person name="Lucker S."/>
        </authorList>
    </citation>
    <scope>NUCLEOTIDE SEQUENCE [LARGE SCALE GENOMIC DNA]</scope>
    <source>
        <strain evidence="1">Comreactor17</strain>
    </source>
</reference>
<evidence type="ECO:0000313" key="1">
    <source>
        <dbReference type="EMBL" id="QPD04823.1"/>
    </source>
</evidence>
<dbReference type="KEGG" id="nkf:Nkreftii_002597"/>
<dbReference type="Proteomes" id="UP000593737">
    <property type="component" value="Chromosome"/>
</dbReference>
<dbReference type="AlphaFoldDB" id="A0A7S8FFE9"/>
<proteinExistence type="predicted"/>